<feature type="region of interest" description="Disordered" evidence="1">
    <location>
        <begin position="1"/>
        <end position="22"/>
    </location>
</feature>
<evidence type="ECO:0000313" key="4">
    <source>
        <dbReference type="Proteomes" id="UP001596118"/>
    </source>
</evidence>
<dbReference type="Pfam" id="PF23928">
    <property type="entry name" value="DUF7266"/>
    <property type="match status" value="1"/>
</dbReference>
<keyword evidence="2" id="KW-0812">Transmembrane</keyword>
<dbReference type="EMBL" id="JBHSKY010000007">
    <property type="protein sequence ID" value="MFC5278718.1"/>
    <property type="molecule type" value="Genomic_DNA"/>
</dbReference>
<feature type="transmembrane region" description="Helical" evidence="2">
    <location>
        <begin position="31"/>
        <end position="55"/>
    </location>
</feature>
<accession>A0ABD5R179</accession>
<organism evidence="3 4">
    <name type="scientific">Halorubrum rubrum</name>
    <dbReference type="NCBI Taxonomy" id="1126240"/>
    <lineage>
        <taxon>Archaea</taxon>
        <taxon>Methanobacteriati</taxon>
        <taxon>Methanobacteriota</taxon>
        <taxon>Stenosarchaea group</taxon>
        <taxon>Halobacteria</taxon>
        <taxon>Halobacteriales</taxon>
        <taxon>Haloferacaceae</taxon>
        <taxon>Halorubrum</taxon>
    </lineage>
</organism>
<keyword evidence="2" id="KW-0472">Membrane</keyword>
<dbReference type="AlphaFoldDB" id="A0ABD5R179"/>
<keyword evidence="4" id="KW-1185">Reference proteome</keyword>
<evidence type="ECO:0000313" key="3">
    <source>
        <dbReference type="EMBL" id="MFC5278718.1"/>
    </source>
</evidence>
<reference evidence="3 4" key="1">
    <citation type="journal article" date="2019" name="Int. J. Syst. Evol. Microbiol.">
        <title>The Global Catalogue of Microorganisms (GCM) 10K type strain sequencing project: providing services to taxonomists for standard genome sequencing and annotation.</title>
        <authorList>
            <consortium name="The Broad Institute Genomics Platform"/>
            <consortium name="The Broad Institute Genome Sequencing Center for Infectious Disease"/>
            <person name="Wu L."/>
            <person name="Ma J."/>
        </authorList>
    </citation>
    <scope>NUCLEOTIDE SEQUENCE [LARGE SCALE GENOMIC DNA]</scope>
    <source>
        <strain evidence="3 4">CGMCC 1.12124</strain>
    </source>
</reference>
<dbReference type="InterPro" id="IPR055690">
    <property type="entry name" value="DUF7266"/>
</dbReference>
<dbReference type="Proteomes" id="UP001596118">
    <property type="component" value="Unassembled WGS sequence"/>
</dbReference>
<comment type="caution">
    <text evidence="3">The sequence shown here is derived from an EMBL/GenBank/DDBJ whole genome shotgun (WGS) entry which is preliminary data.</text>
</comment>
<evidence type="ECO:0000256" key="2">
    <source>
        <dbReference type="SAM" id="Phobius"/>
    </source>
</evidence>
<keyword evidence="2" id="KW-1133">Transmembrane helix</keyword>
<protein>
    <submittedName>
        <fullName evidence="3">Uncharacterized protein</fullName>
    </submittedName>
</protein>
<sequence>MSRVRDRIPSGGPLGSGDSISRDDRGVSTTVGYVLTLAIGAVLLSGVVIGVGGVIDAQTERAVHGDLEVTGQSLAANLEAADRLARLAEAGRTDPDVDPADGTAVATVDVDLPTRVAGVPYTVEIVDGPDPDADSAVILRTTRPDASLRVPYRSNTTVEGTTVRGGPVRIAYVADGDDPSAGTLEVTER</sequence>
<name>A0ABD5R179_9EURY</name>
<gene>
    <name evidence="3" type="ORF">ACFPM1_08125</name>
</gene>
<dbReference type="RefSeq" id="WP_256411126.1">
    <property type="nucleotide sequence ID" value="NZ_JANHDM010000003.1"/>
</dbReference>
<proteinExistence type="predicted"/>
<evidence type="ECO:0000256" key="1">
    <source>
        <dbReference type="SAM" id="MobiDB-lite"/>
    </source>
</evidence>